<dbReference type="KEGG" id="nvi:103317498"/>
<dbReference type="Proteomes" id="UP000002358">
    <property type="component" value="Chromosome 2"/>
</dbReference>
<feature type="region of interest" description="Disordered" evidence="1">
    <location>
        <begin position="79"/>
        <end position="223"/>
    </location>
</feature>
<evidence type="ECO:0000256" key="1">
    <source>
        <dbReference type="SAM" id="MobiDB-lite"/>
    </source>
</evidence>
<evidence type="ECO:0000313" key="2">
    <source>
        <dbReference type="EnsemblMetazoa" id="XP_031778944"/>
    </source>
</evidence>
<dbReference type="EnsemblMetazoa" id="XM_031923084">
    <property type="protein sequence ID" value="XP_031778944"/>
    <property type="gene ID" value="LOC103317498"/>
</dbReference>
<dbReference type="AlphaFoldDB" id="A0A7M7PZ91"/>
<organism evidence="2 3">
    <name type="scientific">Nasonia vitripennis</name>
    <name type="common">Parasitic wasp</name>
    <dbReference type="NCBI Taxonomy" id="7425"/>
    <lineage>
        <taxon>Eukaryota</taxon>
        <taxon>Metazoa</taxon>
        <taxon>Ecdysozoa</taxon>
        <taxon>Arthropoda</taxon>
        <taxon>Hexapoda</taxon>
        <taxon>Insecta</taxon>
        <taxon>Pterygota</taxon>
        <taxon>Neoptera</taxon>
        <taxon>Endopterygota</taxon>
        <taxon>Hymenoptera</taxon>
        <taxon>Apocrita</taxon>
        <taxon>Proctotrupomorpha</taxon>
        <taxon>Chalcidoidea</taxon>
        <taxon>Pteromalidae</taxon>
        <taxon>Pteromalinae</taxon>
        <taxon>Nasonia</taxon>
    </lineage>
</organism>
<protein>
    <submittedName>
        <fullName evidence="2">Uncharacterized protein</fullName>
    </submittedName>
</protein>
<keyword evidence="3" id="KW-1185">Reference proteome</keyword>
<reference evidence="2" key="1">
    <citation type="submission" date="2021-01" db="UniProtKB">
        <authorList>
            <consortium name="EnsemblMetazoa"/>
        </authorList>
    </citation>
    <scope>IDENTIFICATION</scope>
</reference>
<feature type="compositionally biased region" description="Polar residues" evidence="1">
    <location>
        <begin position="207"/>
        <end position="223"/>
    </location>
</feature>
<accession>A0A7M7PZ91</accession>
<feature type="compositionally biased region" description="Polar residues" evidence="1">
    <location>
        <begin position="1"/>
        <end position="41"/>
    </location>
</feature>
<feature type="region of interest" description="Disordered" evidence="1">
    <location>
        <begin position="1"/>
        <end position="62"/>
    </location>
</feature>
<proteinExistence type="predicted"/>
<dbReference type="GeneID" id="103317498"/>
<evidence type="ECO:0000313" key="3">
    <source>
        <dbReference type="Proteomes" id="UP000002358"/>
    </source>
</evidence>
<sequence>MNLKLSKSNNQMPCVSDSQIPLGSEIASSSEDSHPKNQIRSQKGFPGHSFSLASSIKDLLPGGSHSRNASGLAVLPEEGSLSKTSSLLLPVNSRGSRRRISSNSPLGSLRSARSFLKNLDTVETPERSRSRTPLPDSPGGLPARSLSRSSEDSLKGTRHDKSISKQSATNGQIKRSGPRSRTQQKPTEISGKRPGLRSRTQEKPTEISGNRSGPLSRTHQDPNLLNSLDSILSQKVRKMIIKIWKFLQQAKTLLYQCLSSTNQNYTKSMKN</sequence>
<dbReference type="InParanoid" id="A0A7M7PZ91"/>
<dbReference type="RefSeq" id="XP_031778944.1">
    <property type="nucleotide sequence ID" value="XM_031923084.2"/>
</dbReference>
<name>A0A7M7PZ91_NASVI</name>
<feature type="compositionally biased region" description="Basic and acidic residues" evidence="1">
    <location>
        <begin position="149"/>
        <end position="163"/>
    </location>
</feature>
<feature type="compositionally biased region" description="Polar residues" evidence="1">
    <location>
        <begin position="164"/>
        <end position="187"/>
    </location>
</feature>